<organism evidence="2 3">
    <name type="scientific">Marinobacter nanhaiticus D15-8W</name>
    <dbReference type="NCBI Taxonomy" id="626887"/>
    <lineage>
        <taxon>Bacteria</taxon>
        <taxon>Pseudomonadati</taxon>
        <taxon>Pseudomonadota</taxon>
        <taxon>Gammaproteobacteria</taxon>
        <taxon>Pseudomonadales</taxon>
        <taxon>Marinobacteraceae</taxon>
        <taxon>Marinobacter</taxon>
    </lineage>
</organism>
<dbReference type="CDD" id="cd04861">
    <property type="entry name" value="LigD_Pol_like"/>
    <property type="match status" value="1"/>
</dbReference>
<keyword evidence="3" id="KW-1185">Reference proteome</keyword>
<dbReference type="EMBL" id="APLQ01000014">
    <property type="protein sequence ID" value="ENO13231.1"/>
    <property type="molecule type" value="Genomic_DNA"/>
</dbReference>
<dbReference type="InterPro" id="IPR052171">
    <property type="entry name" value="NHEJ_LigD"/>
</dbReference>
<evidence type="ECO:0000259" key="1">
    <source>
        <dbReference type="Pfam" id="PF21686"/>
    </source>
</evidence>
<dbReference type="Proteomes" id="UP000013165">
    <property type="component" value="Unassembled WGS sequence"/>
</dbReference>
<dbReference type="GO" id="GO:0016874">
    <property type="term" value="F:ligase activity"/>
    <property type="evidence" value="ECO:0007669"/>
    <property type="project" value="UniProtKB-KW"/>
</dbReference>
<sequence length="305" mass="34355">MTERKIGRYTIDLSNADKVYFPDAKFTKGDLVDYYEQIADTMLPHIKGRPLTLHRFPDGIGKSGFFQQNRSDHYPDWLDELAVDHGGNTGEVRHVLANHKAALVYLADQGVITLHRWLSEQANIEKPDTLIFDLDPPGEDFGPVREAARWVAEAMRELGMTPYVMTTGSKGVHVVAPLRPEAGFDSVRDMAQELARWLADQHPDELTTEQRKNKRKGRIYLDVMRNAFGQTAVAPYAVRAKPGAPIATPLEWEELDDKAVKPQTFDLENIMKRVEDRGDPWSGMQRHAVKPGNVAEALKKLSTNG</sequence>
<dbReference type="NCBIfam" id="TIGR02778">
    <property type="entry name" value="ligD_pol"/>
    <property type="match status" value="1"/>
</dbReference>
<dbReference type="HOGENOM" id="CLU_008325_1_1_6"/>
<dbReference type="OrthoDB" id="9802472at2"/>
<dbReference type="Gene3D" id="3.90.920.10">
    <property type="entry name" value="DNA primase, PRIM domain"/>
    <property type="match status" value="1"/>
</dbReference>
<protein>
    <submittedName>
        <fullName evidence="2">ATP-dependent DNA ligase</fullName>
    </submittedName>
</protein>
<dbReference type="STRING" id="626887.J057_17585"/>
<dbReference type="PANTHER" id="PTHR42705">
    <property type="entry name" value="BIFUNCTIONAL NON-HOMOLOGOUS END JOINING PROTEIN LIGD"/>
    <property type="match status" value="1"/>
</dbReference>
<comment type="caution">
    <text evidence="2">The sequence shown here is derived from an EMBL/GenBank/DDBJ whole genome shotgun (WGS) entry which is preliminary data.</text>
</comment>
<dbReference type="InterPro" id="IPR014145">
    <property type="entry name" value="LigD_pol_dom"/>
</dbReference>
<dbReference type="Pfam" id="PF21686">
    <property type="entry name" value="LigD_Prim-Pol"/>
    <property type="match status" value="1"/>
</dbReference>
<dbReference type="RefSeq" id="WP_004581456.1">
    <property type="nucleotide sequence ID" value="NZ_AP028878.1"/>
</dbReference>
<keyword evidence="2" id="KW-0436">Ligase</keyword>
<evidence type="ECO:0000313" key="2">
    <source>
        <dbReference type="EMBL" id="ENO13231.1"/>
    </source>
</evidence>
<dbReference type="PATRIC" id="fig|626887.3.peg.3514"/>
<dbReference type="eggNOG" id="COG3285">
    <property type="taxonomic scope" value="Bacteria"/>
</dbReference>
<proteinExistence type="predicted"/>
<feature type="domain" description="DNA ligase D polymerase" evidence="1">
    <location>
        <begin position="27"/>
        <end position="281"/>
    </location>
</feature>
<dbReference type="AlphaFoldDB" id="N6WNY8"/>
<reference evidence="2 3" key="1">
    <citation type="journal article" date="2013" name="Genome Announc.">
        <title>Genome Sequence of the Polycyclic Aromatic Hydrocarbon-Degrading Bacterium Strain Marinobacter nanhaiticus D15-8WT.</title>
        <authorList>
            <person name="Cui Z."/>
            <person name="Gao W."/>
            <person name="Li Q."/>
            <person name="Xu G."/>
            <person name="Zheng L."/>
        </authorList>
    </citation>
    <scope>NUCLEOTIDE SEQUENCE [LARGE SCALE GENOMIC DNA]</scope>
    <source>
        <strain evidence="2 3">D15-8W</strain>
    </source>
</reference>
<evidence type="ECO:0000313" key="3">
    <source>
        <dbReference type="Proteomes" id="UP000013165"/>
    </source>
</evidence>
<accession>N6WNY8</accession>
<dbReference type="PANTHER" id="PTHR42705:SF2">
    <property type="entry name" value="BIFUNCTIONAL NON-HOMOLOGOUS END JOINING PROTEIN LIGD"/>
    <property type="match status" value="1"/>
</dbReference>
<gene>
    <name evidence="2" type="ORF">J057_17585</name>
</gene>
<name>N6WNY8_9GAMM</name>